<dbReference type="EMBL" id="PENI01000005">
    <property type="protein sequence ID" value="RMB86121.1"/>
    <property type="molecule type" value="Genomic_DNA"/>
</dbReference>
<evidence type="ECO:0000313" key="4">
    <source>
        <dbReference type="Proteomes" id="UP000270471"/>
    </source>
</evidence>
<comment type="caution">
    <text evidence="3">The sequence shown here is derived from an EMBL/GenBank/DDBJ whole genome shotgun (WGS) entry which is preliminary data.</text>
</comment>
<gene>
    <name evidence="3" type="ORF">CTZ28_09875</name>
</gene>
<evidence type="ECO:0000313" key="3">
    <source>
        <dbReference type="EMBL" id="RMB86121.1"/>
    </source>
</evidence>
<evidence type="ECO:0000256" key="2">
    <source>
        <dbReference type="SAM" id="SignalP"/>
    </source>
</evidence>
<evidence type="ECO:0008006" key="5">
    <source>
        <dbReference type="Google" id="ProtNLM"/>
    </source>
</evidence>
<sequence length="282" mass="28529">MEEAPVNRPSRPVRVLASVLAAGPLLAAGACSDADGASDTVSISPVPEGSGTAPAAERSPDASPTPALTRAGAKAALITSADLEGDWTQANDAASWRDRLLLGKVDIAAFRKAKAAAADCQKLLDGLYSDSLLGRTPGASALTGFTDPQARLLYQVGDYGQDSLTKSLDWFRTLPQKCDQFTATGSDGGKRTVQVVAAPVPTAGDDRAGLTVTVKGTADGQPATLTTDVAALRVGAAGATVSNGGLSGADRTSTEAAVRAGAQRLKDVLAGKTPAPNPSEFD</sequence>
<feature type="region of interest" description="Disordered" evidence="1">
    <location>
        <begin position="33"/>
        <end position="70"/>
    </location>
</feature>
<accession>A0A3M0I9C5</accession>
<evidence type="ECO:0000256" key="1">
    <source>
        <dbReference type="SAM" id="MobiDB-lite"/>
    </source>
</evidence>
<keyword evidence="4" id="KW-1185">Reference proteome</keyword>
<organism evidence="3 4">
    <name type="scientific">Streptomyces shenzhenensis</name>
    <dbReference type="NCBI Taxonomy" id="943815"/>
    <lineage>
        <taxon>Bacteria</taxon>
        <taxon>Bacillati</taxon>
        <taxon>Actinomycetota</taxon>
        <taxon>Actinomycetes</taxon>
        <taxon>Kitasatosporales</taxon>
        <taxon>Streptomycetaceae</taxon>
        <taxon>Streptomyces</taxon>
    </lineage>
</organism>
<protein>
    <recommendedName>
        <fullName evidence="5">Lipoprotein</fullName>
    </recommendedName>
</protein>
<dbReference type="AlphaFoldDB" id="A0A3M0I9C5"/>
<reference evidence="3 4" key="1">
    <citation type="submission" date="2017-11" db="EMBL/GenBank/DDBJ databases">
        <title>Draft genome of actinobacteria isolated from guarana (Paullinia cupana (Mart.) Ducke.</title>
        <authorList>
            <person name="Siqueira K.A."/>
            <person name="Liotti R.G."/>
            <person name="Mendes T.A.O."/>
            <person name="Soares M.A."/>
        </authorList>
    </citation>
    <scope>NUCLEOTIDE SEQUENCE [LARGE SCALE GENOMIC DNA]</scope>
    <source>
        <strain evidence="3 4">193</strain>
    </source>
</reference>
<feature type="signal peptide" evidence="2">
    <location>
        <begin position="1"/>
        <end position="27"/>
    </location>
</feature>
<proteinExistence type="predicted"/>
<feature type="chain" id="PRO_5039716750" description="Lipoprotein" evidence="2">
    <location>
        <begin position="28"/>
        <end position="282"/>
    </location>
</feature>
<dbReference type="Proteomes" id="UP000270471">
    <property type="component" value="Unassembled WGS sequence"/>
</dbReference>
<dbReference type="OrthoDB" id="4310895at2"/>
<name>A0A3M0I9C5_9ACTN</name>
<keyword evidence="2" id="KW-0732">Signal</keyword>